<dbReference type="InterPro" id="IPR036236">
    <property type="entry name" value="Znf_C2H2_sf"/>
</dbReference>
<proteinExistence type="inferred from homology"/>
<dbReference type="GO" id="GO:0005739">
    <property type="term" value="C:mitochondrion"/>
    <property type="evidence" value="ECO:0007669"/>
    <property type="project" value="TreeGrafter"/>
</dbReference>
<dbReference type="SUPFAM" id="SSF57667">
    <property type="entry name" value="beta-beta-alpha zinc fingers"/>
    <property type="match status" value="1"/>
</dbReference>
<evidence type="ECO:0000313" key="13">
    <source>
        <dbReference type="Proteomes" id="UP000503462"/>
    </source>
</evidence>
<dbReference type="Pfam" id="PF01715">
    <property type="entry name" value="IPPT"/>
    <property type="match status" value="1"/>
</dbReference>
<keyword evidence="6" id="KW-0862">Zinc</keyword>
<evidence type="ECO:0000313" key="12">
    <source>
        <dbReference type="EMBL" id="QIW94826.1"/>
    </source>
</evidence>
<keyword evidence="2 8" id="KW-0808">Transferase</keyword>
<dbReference type="Pfam" id="PF12171">
    <property type="entry name" value="zf-C2H2_jaz"/>
    <property type="match status" value="1"/>
</dbReference>
<dbReference type="PANTHER" id="PTHR11088">
    <property type="entry name" value="TRNA DIMETHYLALLYLTRANSFERASE"/>
    <property type="match status" value="1"/>
</dbReference>
<evidence type="ECO:0000256" key="9">
    <source>
        <dbReference type="RuleBase" id="RU003783"/>
    </source>
</evidence>
<evidence type="ECO:0000256" key="5">
    <source>
        <dbReference type="ARBA" id="ARBA00022771"/>
    </source>
</evidence>
<name>A0A6H0XJC8_9PEZI</name>
<evidence type="ECO:0000259" key="11">
    <source>
        <dbReference type="Pfam" id="PF12171"/>
    </source>
</evidence>
<evidence type="ECO:0000256" key="4">
    <source>
        <dbReference type="ARBA" id="ARBA00022741"/>
    </source>
</evidence>
<organism evidence="12 13">
    <name type="scientific">Peltaster fructicola</name>
    <dbReference type="NCBI Taxonomy" id="286661"/>
    <lineage>
        <taxon>Eukaryota</taxon>
        <taxon>Fungi</taxon>
        <taxon>Dikarya</taxon>
        <taxon>Ascomycota</taxon>
        <taxon>Pezizomycotina</taxon>
        <taxon>Dothideomycetes</taxon>
        <taxon>Dothideomycetes incertae sedis</taxon>
        <taxon>Peltaster</taxon>
    </lineage>
</organism>
<sequence>MISTHTRIPSNPLITIVGATGTGKSQLAVELAKRFNGEVINGDAMQLYSGMPIITNKITSEQQYGIPHHLLGCIDLDEPTWVVSTFVKRALEVIQEIRARGKLPILVGGTHYYTQSLLFNEALATEDDENTFIVNTDTSPEKQFPILAEPTETLLAELKKVDPVSAGKWHPKDRRKIQRSLMIFLQTGTPASQIYAKQQLARDELQKGNEHDAERTGSLMRFPTLVFWVHTEAEALRFRLDGRVETMLDNGLLEEVDQLQQHGAKELAQGKTVDETRGIWVSIGYKEFKSYHEALKTTTDEKALSAIKAEAIERTKVANRQYAKRQVRWIRIKLVNALAQAGSCEDFYLLDSSDASAFDEFVVQPAAKLTEQFLKGEQRPAPSTVCPAAAVHLSARDEYDHSKTVVRVVQHCELCDLTCATDQQWNDHVKSKKHRRLASKARAAVLSTSTSTSDDLLQSRKPISS</sequence>
<dbReference type="Gene3D" id="3.30.160.60">
    <property type="entry name" value="Classic Zinc Finger"/>
    <property type="match status" value="1"/>
</dbReference>
<dbReference type="NCBIfam" id="TIGR00174">
    <property type="entry name" value="miaA"/>
    <property type="match status" value="1"/>
</dbReference>
<comment type="function">
    <text evidence="8">Catalyzes the transfer of a dimethylallyl group onto the adenine at position 37.</text>
</comment>
<dbReference type="Gene3D" id="1.10.20.140">
    <property type="match status" value="1"/>
</dbReference>
<dbReference type="OrthoDB" id="775260at2759"/>
<reference evidence="12 13" key="1">
    <citation type="journal article" date="2016" name="Sci. Rep.">
        <title>Peltaster fructicola genome reveals evolution from an invasive phytopathogen to an ectophytic parasite.</title>
        <authorList>
            <person name="Xu C."/>
            <person name="Chen H."/>
            <person name="Gleason M.L."/>
            <person name="Xu J.R."/>
            <person name="Liu H."/>
            <person name="Zhang R."/>
            <person name="Sun G."/>
        </authorList>
    </citation>
    <scope>NUCLEOTIDE SEQUENCE [LARGE SCALE GENOMIC DNA]</scope>
    <source>
        <strain evidence="12 13">LNHT1506</strain>
    </source>
</reference>
<keyword evidence="3" id="KW-0479">Metal-binding</keyword>
<dbReference type="InterPro" id="IPR030666">
    <property type="entry name" value="IPP_transferase_euk"/>
</dbReference>
<dbReference type="InterPro" id="IPR022755">
    <property type="entry name" value="Znf_C2H2_jaz"/>
</dbReference>
<evidence type="ECO:0000256" key="2">
    <source>
        <dbReference type="ARBA" id="ARBA00022679"/>
    </source>
</evidence>
<dbReference type="PIRSF" id="PIRSF039110">
    <property type="entry name" value="IPP_transferase"/>
    <property type="match status" value="1"/>
</dbReference>
<dbReference type="GO" id="GO:0006400">
    <property type="term" value="P:tRNA modification"/>
    <property type="evidence" value="ECO:0007669"/>
    <property type="project" value="TreeGrafter"/>
</dbReference>
<dbReference type="EC" id="2.5.1.75" evidence="8 9"/>
<keyword evidence="8 9" id="KW-0819">tRNA processing</keyword>
<evidence type="ECO:0000256" key="1">
    <source>
        <dbReference type="ARBA" id="ARBA00005842"/>
    </source>
</evidence>
<accession>A0A6H0XJC8</accession>
<dbReference type="Gene3D" id="3.40.50.300">
    <property type="entry name" value="P-loop containing nucleotide triphosphate hydrolases"/>
    <property type="match status" value="1"/>
</dbReference>
<keyword evidence="4 8" id="KW-0547">Nucleotide-binding</keyword>
<dbReference type="GO" id="GO:0008270">
    <property type="term" value="F:zinc ion binding"/>
    <property type="evidence" value="ECO:0007669"/>
    <property type="project" value="UniProtKB-KW"/>
</dbReference>
<dbReference type="GO" id="GO:0005524">
    <property type="term" value="F:ATP binding"/>
    <property type="evidence" value="ECO:0007669"/>
    <property type="project" value="UniProtKB-UniRule"/>
</dbReference>
<keyword evidence="8" id="KW-0963">Cytoplasm</keyword>
<dbReference type="SUPFAM" id="SSF52540">
    <property type="entry name" value="P-loop containing nucleoside triphosphate hydrolases"/>
    <property type="match status" value="2"/>
</dbReference>
<evidence type="ECO:0000256" key="7">
    <source>
        <dbReference type="ARBA" id="ARBA00022840"/>
    </source>
</evidence>
<dbReference type="InterPro" id="IPR039657">
    <property type="entry name" value="Dimethylallyltransferase"/>
</dbReference>
<dbReference type="AlphaFoldDB" id="A0A6H0XJC8"/>
<comment type="similarity">
    <text evidence="1 8 10">Belongs to the IPP transferase family.</text>
</comment>
<dbReference type="InterPro" id="IPR027417">
    <property type="entry name" value="P-loop_NTPase"/>
</dbReference>
<keyword evidence="5" id="KW-0863">Zinc-finger</keyword>
<protein>
    <recommendedName>
        <fullName evidence="8 9">tRNA dimethylallyltransferase</fullName>
        <ecNumber evidence="8 9">2.5.1.75</ecNumber>
    </recommendedName>
</protein>
<gene>
    <name evidence="12" type="ORF">AMS68_000344</name>
</gene>
<comment type="catalytic activity">
    <reaction evidence="8 9">
        <text>adenosine(37) in tRNA + dimethylallyl diphosphate = N(6)-dimethylallyladenosine(37) in tRNA + diphosphate</text>
        <dbReference type="Rhea" id="RHEA:26482"/>
        <dbReference type="Rhea" id="RHEA-COMP:10162"/>
        <dbReference type="Rhea" id="RHEA-COMP:10375"/>
        <dbReference type="ChEBI" id="CHEBI:33019"/>
        <dbReference type="ChEBI" id="CHEBI:57623"/>
        <dbReference type="ChEBI" id="CHEBI:74411"/>
        <dbReference type="ChEBI" id="CHEBI:74415"/>
        <dbReference type="EC" id="2.5.1.75"/>
    </reaction>
</comment>
<dbReference type="EMBL" id="CP051139">
    <property type="protein sequence ID" value="QIW94826.1"/>
    <property type="molecule type" value="Genomic_DNA"/>
</dbReference>
<evidence type="ECO:0000256" key="3">
    <source>
        <dbReference type="ARBA" id="ARBA00022723"/>
    </source>
</evidence>
<evidence type="ECO:0000256" key="6">
    <source>
        <dbReference type="ARBA" id="ARBA00022833"/>
    </source>
</evidence>
<evidence type="ECO:0000256" key="8">
    <source>
        <dbReference type="PIRNR" id="PIRNR039110"/>
    </source>
</evidence>
<dbReference type="InterPro" id="IPR018022">
    <property type="entry name" value="IPT"/>
</dbReference>
<feature type="domain" description="Zinc finger double-stranded RNA binding" evidence="11">
    <location>
        <begin position="412"/>
        <end position="435"/>
    </location>
</feature>
<keyword evidence="7 8" id="KW-0067">ATP-binding</keyword>
<dbReference type="PANTHER" id="PTHR11088:SF89">
    <property type="entry name" value="TRNA DIMETHYLALLYLTRANSFERASE"/>
    <property type="match status" value="1"/>
</dbReference>
<keyword evidence="13" id="KW-1185">Reference proteome</keyword>
<dbReference type="HAMAP" id="MF_00185">
    <property type="entry name" value="IPP_trans"/>
    <property type="match status" value="1"/>
</dbReference>
<dbReference type="GO" id="GO:0052381">
    <property type="term" value="F:tRNA dimethylallyltransferase activity"/>
    <property type="evidence" value="ECO:0007669"/>
    <property type="project" value="UniProtKB-UniRule"/>
</dbReference>
<dbReference type="Proteomes" id="UP000503462">
    <property type="component" value="Chromosome 1"/>
</dbReference>
<evidence type="ECO:0000256" key="10">
    <source>
        <dbReference type="RuleBase" id="RU003785"/>
    </source>
</evidence>